<sequence length="35" mass="4196">MVGELESCFASFSWQTKLKSGWLNERSLFYFRHLP</sequence>
<dbReference type="EMBL" id="BK032791">
    <property type="protein sequence ID" value="DAF60605.1"/>
    <property type="molecule type" value="Genomic_DNA"/>
</dbReference>
<evidence type="ECO:0000313" key="1">
    <source>
        <dbReference type="EMBL" id="DAF60605.1"/>
    </source>
</evidence>
<name>A0A8S5TBA9_9CAUD</name>
<reference evidence="1" key="1">
    <citation type="journal article" date="2021" name="Proc. Natl. Acad. Sci. U.S.A.">
        <title>A Catalog of Tens of Thousands of Viruses from Human Metagenomes Reveals Hidden Associations with Chronic Diseases.</title>
        <authorList>
            <person name="Tisza M.J."/>
            <person name="Buck C.B."/>
        </authorList>
    </citation>
    <scope>NUCLEOTIDE SEQUENCE</scope>
    <source>
        <strain evidence="1">Ctw757</strain>
    </source>
</reference>
<proteinExistence type="predicted"/>
<accession>A0A8S5TBA9</accession>
<organism evidence="1">
    <name type="scientific">Siphoviridae sp. ctw757</name>
    <dbReference type="NCBI Taxonomy" id="2827969"/>
    <lineage>
        <taxon>Viruses</taxon>
        <taxon>Duplodnaviria</taxon>
        <taxon>Heunggongvirae</taxon>
        <taxon>Uroviricota</taxon>
        <taxon>Caudoviricetes</taxon>
    </lineage>
</organism>
<protein>
    <submittedName>
        <fullName evidence="1">Uncharacterized protein</fullName>
    </submittedName>
</protein>